<accession>A0AAE1GQX2</accession>
<keyword evidence="1" id="KW-0175">Coiled coil</keyword>
<evidence type="ECO:0000313" key="4">
    <source>
        <dbReference type="Proteomes" id="UP001219518"/>
    </source>
</evidence>
<feature type="compositionally biased region" description="Basic and acidic residues" evidence="2">
    <location>
        <begin position="299"/>
        <end position="308"/>
    </location>
</feature>
<evidence type="ECO:0000256" key="2">
    <source>
        <dbReference type="SAM" id="MobiDB-lite"/>
    </source>
</evidence>
<gene>
    <name evidence="3" type="ORF">KUF71_018343</name>
</gene>
<protein>
    <submittedName>
        <fullName evidence="3">Paramyosin, short form</fullName>
    </submittedName>
</protein>
<organism evidence="3 4">
    <name type="scientific">Frankliniella fusca</name>
    <dbReference type="NCBI Taxonomy" id="407009"/>
    <lineage>
        <taxon>Eukaryota</taxon>
        <taxon>Metazoa</taxon>
        <taxon>Ecdysozoa</taxon>
        <taxon>Arthropoda</taxon>
        <taxon>Hexapoda</taxon>
        <taxon>Insecta</taxon>
        <taxon>Pterygota</taxon>
        <taxon>Neoptera</taxon>
        <taxon>Paraneoptera</taxon>
        <taxon>Thysanoptera</taxon>
        <taxon>Terebrantia</taxon>
        <taxon>Thripoidea</taxon>
        <taxon>Thripidae</taxon>
        <taxon>Frankliniella</taxon>
    </lineage>
</organism>
<proteinExistence type="predicted"/>
<comment type="caution">
    <text evidence="3">The sequence shown here is derived from an EMBL/GenBank/DDBJ whole genome shotgun (WGS) entry which is preliminary data.</text>
</comment>
<feature type="compositionally biased region" description="Basic and acidic residues" evidence="2">
    <location>
        <begin position="316"/>
        <end position="325"/>
    </location>
</feature>
<dbReference type="AlphaFoldDB" id="A0AAE1GQX2"/>
<reference evidence="3" key="1">
    <citation type="submission" date="2021-07" db="EMBL/GenBank/DDBJ databases">
        <authorList>
            <person name="Catto M.A."/>
            <person name="Jacobson A."/>
            <person name="Kennedy G."/>
            <person name="Labadie P."/>
            <person name="Hunt B.G."/>
            <person name="Srinivasan R."/>
        </authorList>
    </citation>
    <scope>NUCLEOTIDE SEQUENCE</scope>
    <source>
        <strain evidence="3">PL_HMW_Pooled</strain>
        <tissue evidence="3">Head</tissue>
    </source>
</reference>
<name>A0AAE1GQX2_9NEOP</name>
<evidence type="ECO:0000313" key="3">
    <source>
        <dbReference type="EMBL" id="KAK3907707.1"/>
    </source>
</evidence>
<dbReference type="EMBL" id="JAHWGI010000014">
    <property type="protein sequence ID" value="KAK3907707.1"/>
    <property type="molecule type" value="Genomic_DNA"/>
</dbReference>
<sequence>MSSRTILSRPRTRLYDCNYNIGQSYYKPMMDHLDRKYSGRPTEMPNAYPATRPVNQEEQDLFRTRRAGSALIGDFEDPFLAGSTPEVGRKPLSGAASAALREFDDIFENRPSARGERERGGAGLRASSLAAPASNGYDIDDAIEEVRRARARRMEDAEQDVEDSVSVRRRNLVAMKNEREQSLADRALETVGLRKLDLGLDGDASSSSSTVVKRRVLRVTQDVESSAAKQDGDLTRWTKVNAGSPLALESASEAAAISRARQTRNRLQDLEAEMEDLAERSALRERRAAQLRSLVAEQSADRAEEDSSYRSVKSSLRSEKKTVTF</sequence>
<keyword evidence="4" id="KW-1185">Reference proteome</keyword>
<dbReference type="Proteomes" id="UP001219518">
    <property type="component" value="Unassembled WGS sequence"/>
</dbReference>
<evidence type="ECO:0000256" key="1">
    <source>
        <dbReference type="SAM" id="Coils"/>
    </source>
</evidence>
<reference evidence="3" key="2">
    <citation type="journal article" date="2023" name="BMC Genomics">
        <title>Pest status, molecular evolution, and epigenetic factors derived from the genome assembly of Frankliniella fusca, a thysanopteran phytovirus vector.</title>
        <authorList>
            <person name="Catto M.A."/>
            <person name="Labadie P.E."/>
            <person name="Jacobson A.L."/>
            <person name="Kennedy G.G."/>
            <person name="Srinivasan R."/>
            <person name="Hunt B.G."/>
        </authorList>
    </citation>
    <scope>NUCLEOTIDE SEQUENCE</scope>
    <source>
        <strain evidence="3">PL_HMW_Pooled</strain>
    </source>
</reference>
<feature type="coiled-coil region" evidence="1">
    <location>
        <begin position="253"/>
        <end position="287"/>
    </location>
</feature>
<feature type="region of interest" description="Disordered" evidence="2">
    <location>
        <begin position="294"/>
        <end position="325"/>
    </location>
</feature>